<proteinExistence type="inferred from homology"/>
<comment type="subcellular location">
    <subcellularLocation>
        <location evidence="2 18">Secreted</location>
    </subcellularLocation>
</comment>
<feature type="disulfide bond" evidence="17">
    <location>
        <begin position="126"/>
        <end position="317"/>
    </location>
</feature>
<keyword evidence="12 18" id="KW-0376">Hydrogen peroxide</keyword>
<protein>
    <recommendedName>
        <fullName evidence="18">Peroxidase</fullName>
        <ecNumber evidence="18">1.11.1.7</ecNumber>
    </recommendedName>
</protein>
<keyword evidence="18" id="KW-0732">Signal</keyword>
<dbReference type="FunFam" id="1.10.420.10:FF:000001">
    <property type="entry name" value="Peroxidase"/>
    <property type="match status" value="1"/>
</dbReference>
<dbReference type="GO" id="GO:0140825">
    <property type="term" value="F:lactoperoxidase activity"/>
    <property type="evidence" value="ECO:0007669"/>
    <property type="project" value="UniProtKB-EC"/>
</dbReference>
<evidence type="ECO:0000256" key="7">
    <source>
        <dbReference type="ARBA" id="ARBA00022837"/>
    </source>
</evidence>
<dbReference type="InterPro" id="IPR033905">
    <property type="entry name" value="Secretory_peroxidase"/>
</dbReference>
<feature type="site" description="Transition state stabilizer" evidence="16">
    <location>
        <position position="65"/>
    </location>
</feature>
<evidence type="ECO:0000256" key="9">
    <source>
        <dbReference type="ARBA" id="ARBA00023004"/>
    </source>
</evidence>
<evidence type="ECO:0000256" key="15">
    <source>
        <dbReference type="PIRSR" id="PIRSR600823-3"/>
    </source>
</evidence>
<dbReference type="EMBL" id="CM009752">
    <property type="protein sequence ID" value="PUZ59313.1"/>
    <property type="molecule type" value="Genomic_DNA"/>
</dbReference>
<feature type="binding site" evidence="15">
    <location>
        <position position="244"/>
    </location>
    <ligand>
        <name>Ca(2+)</name>
        <dbReference type="ChEBI" id="CHEBI:29108"/>
        <label>2</label>
    </ligand>
</feature>
<evidence type="ECO:0000256" key="13">
    <source>
        <dbReference type="PIRSR" id="PIRSR600823-1"/>
    </source>
</evidence>
<dbReference type="Pfam" id="PF00141">
    <property type="entry name" value="peroxidase"/>
    <property type="match status" value="1"/>
</dbReference>
<dbReference type="Proteomes" id="UP000244336">
    <property type="component" value="Chromosome 4"/>
</dbReference>
<dbReference type="OrthoDB" id="2113341at2759"/>
<evidence type="ECO:0000256" key="4">
    <source>
        <dbReference type="ARBA" id="ARBA00022559"/>
    </source>
</evidence>
<keyword evidence="8 18" id="KW-0560">Oxidoreductase</keyword>
<feature type="chain" id="PRO_5015376839" description="Peroxidase" evidence="18">
    <location>
        <begin position="27"/>
        <end position="321"/>
    </location>
</feature>
<evidence type="ECO:0000256" key="17">
    <source>
        <dbReference type="PIRSR" id="PIRSR600823-5"/>
    </source>
</evidence>
<evidence type="ECO:0000256" key="12">
    <source>
        <dbReference type="ARBA" id="ARBA00023324"/>
    </source>
</evidence>
<comment type="catalytic activity">
    <reaction evidence="1 18">
        <text>2 a phenolic donor + H2O2 = 2 a phenolic radical donor + 2 H2O</text>
        <dbReference type="Rhea" id="RHEA:56136"/>
        <dbReference type="ChEBI" id="CHEBI:15377"/>
        <dbReference type="ChEBI" id="CHEBI:16240"/>
        <dbReference type="ChEBI" id="CHEBI:139520"/>
        <dbReference type="ChEBI" id="CHEBI:139521"/>
        <dbReference type="EC" id="1.11.1.7"/>
    </reaction>
</comment>
<dbReference type="CDD" id="cd00693">
    <property type="entry name" value="secretory_peroxidase"/>
    <property type="match status" value="1"/>
</dbReference>
<dbReference type="InterPro" id="IPR019794">
    <property type="entry name" value="Peroxidases_AS"/>
</dbReference>
<dbReference type="GO" id="GO:0006979">
    <property type="term" value="P:response to oxidative stress"/>
    <property type="evidence" value="ECO:0007669"/>
    <property type="project" value="UniProtKB-UniRule"/>
</dbReference>
<evidence type="ECO:0000256" key="8">
    <source>
        <dbReference type="ARBA" id="ARBA00023002"/>
    </source>
</evidence>
<keyword evidence="4 18" id="KW-0575">Peroxidase</keyword>
<dbReference type="GO" id="GO:0042744">
    <property type="term" value="P:hydrogen peroxide catabolic process"/>
    <property type="evidence" value="ECO:0007669"/>
    <property type="project" value="UniProtKB-KW"/>
</dbReference>
<feature type="domain" description="Plant heme peroxidase family profile" evidence="19">
    <location>
        <begin position="28"/>
        <end position="321"/>
    </location>
</feature>
<dbReference type="AlphaFoldDB" id="A0A2T7DUR1"/>
<dbReference type="Gene3D" id="1.10.520.10">
    <property type="match status" value="1"/>
</dbReference>
<dbReference type="PANTHER" id="PTHR31517">
    <property type="match status" value="1"/>
</dbReference>
<name>A0A2T7DUR1_9POAL</name>
<feature type="binding site" description="axial binding residue" evidence="15">
    <location>
        <position position="196"/>
    </location>
    <ligand>
        <name>heme b</name>
        <dbReference type="ChEBI" id="CHEBI:60344"/>
    </ligand>
    <ligandPart>
        <name>Fe</name>
        <dbReference type="ChEBI" id="CHEBI:18248"/>
    </ligandPart>
</feature>
<keyword evidence="9 15" id="KW-0408">Iron</keyword>
<evidence type="ECO:0000256" key="18">
    <source>
        <dbReference type="RuleBase" id="RU362060"/>
    </source>
</evidence>
<keyword evidence="6 15" id="KW-0479">Metal-binding</keyword>
<evidence type="ECO:0000256" key="6">
    <source>
        <dbReference type="ARBA" id="ARBA00022723"/>
    </source>
</evidence>
<dbReference type="STRING" id="1504633.A0A2T7DUR1"/>
<feature type="disulfide bond" evidence="17">
    <location>
        <begin position="38"/>
        <end position="120"/>
    </location>
</feature>
<feature type="disulfide bond" evidence="17">
    <location>
        <begin position="203"/>
        <end position="228"/>
    </location>
</feature>
<keyword evidence="5 18" id="KW-0349">Heme</keyword>
<dbReference type="PROSITE" id="PS00436">
    <property type="entry name" value="PEROXIDASE_2"/>
    <property type="match status" value="1"/>
</dbReference>
<keyword evidence="10 17" id="KW-1015">Disulfide bond</keyword>
<comment type="function">
    <text evidence="18">Removal of H(2)O(2), oxidation of toxic reductants, biosynthesis and degradation of lignin, suberization, auxin catabolism, response to environmental stresses such as wounding, pathogen attack and oxidative stress.</text>
</comment>
<dbReference type="PROSITE" id="PS50873">
    <property type="entry name" value="PEROXIDASE_4"/>
    <property type="match status" value="1"/>
</dbReference>
<feature type="binding site" evidence="15">
    <location>
        <position position="70"/>
    </location>
    <ligand>
        <name>Ca(2+)</name>
        <dbReference type="ChEBI" id="CHEBI:29108"/>
        <label>1</label>
    </ligand>
</feature>
<dbReference type="PRINTS" id="PR00461">
    <property type="entry name" value="PLPEROXIDASE"/>
</dbReference>
<evidence type="ECO:0000256" key="16">
    <source>
        <dbReference type="PIRSR" id="PIRSR600823-4"/>
    </source>
</evidence>
<dbReference type="Gene3D" id="1.10.420.10">
    <property type="entry name" value="Peroxidase, domain 2"/>
    <property type="match status" value="1"/>
</dbReference>
<dbReference type="InterPro" id="IPR010255">
    <property type="entry name" value="Haem_peroxidase_sf"/>
</dbReference>
<keyword evidence="11" id="KW-0873">Pyrrolidone carboxylic acid</keyword>
<dbReference type="GO" id="GO:0046872">
    <property type="term" value="F:metal ion binding"/>
    <property type="evidence" value="ECO:0007669"/>
    <property type="project" value="UniProtKB-UniRule"/>
</dbReference>
<evidence type="ECO:0000256" key="10">
    <source>
        <dbReference type="ARBA" id="ARBA00023157"/>
    </source>
</evidence>
<feature type="binding site" evidence="14">
    <location>
        <position position="166"/>
    </location>
    <ligand>
        <name>substrate</name>
    </ligand>
</feature>
<feature type="binding site" evidence="15">
    <location>
        <position position="249"/>
    </location>
    <ligand>
        <name>Ca(2+)</name>
        <dbReference type="ChEBI" id="CHEBI:29108"/>
        <label>2</label>
    </ligand>
</feature>
<feature type="binding site" evidence="15">
    <location>
        <position position="75"/>
    </location>
    <ligand>
        <name>Ca(2+)</name>
        <dbReference type="ChEBI" id="CHEBI:29108"/>
        <label>1</label>
    </ligand>
</feature>
<evidence type="ECO:0000256" key="3">
    <source>
        <dbReference type="ARBA" id="ARBA00006873"/>
    </source>
</evidence>
<feature type="binding site" evidence="15">
    <location>
        <position position="79"/>
    </location>
    <ligand>
        <name>Ca(2+)</name>
        <dbReference type="ChEBI" id="CHEBI:29108"/>
        <label>1</label>
    </ligand>
</feature>
<feature type="binding site" evidence="15">
    <location>
        <position position="73"/>
    </location>
    <ligand>
        <name>Ca(2+)</name>
        <dbReference type="ChEBI" id="CHEBI:29108"/>
        <label>1</label>
    </ligand>
</feature>
<gene>
    <name evidence="20" type="ORF">GQ55_4G031000</name>
</gene>
<dbReference type="EC" id="1.11.1.7" evidence="18"/>
<keyword evidence="21" id="KW-1185">Reference proteome</keyword>
<feature type="binding site" evidence="15">
    <location>
        <position position="241"/>
    </location>
    <ligand>
        <name>Ca(2+)</name>
        <dbReference type="ChEBI" id="CHEBI:29108"/>
        <label>2</label>
    </ligand>
</feature>
<evidence type="ECO:0000256" key="1">
    <source>
        <dbReference type="ARBA" id="ARBA00000189"/>
    </source>
</evidence>
<dbReference type="PRINTS" id="PR00458">
    <property type="entry name" value="PEROXIDASE"/>
</dbReference>
<comment type="cofactor">
    <cofactor evidence="15 18">
        <name>Ca(2+)</name>
        <dbReference type="ChEBI" id="CHEBI:29108"/>
    </cofactor>
    <text evidence="15 18">Binds 2 calcium ions per subunit.</text>
</comment>
<feature type="binding site" evidence="15">
    <location>
        <position position="197"/>
    </location>
    <ligand>
        <name>Ca(2+)</name>
        <dbReference type="ChEBI" id="CHEBI:29108"/>
        <label>2</label>
    </ligand>
</feature>
<dbReference type="GO" id="GO:0005576">
    <property type="term" value="C:extracellular region"/>
    <property type="evidence" value="ECO:0007669"/>
    <property type="project" value="UniProtKB-SubCell"/>
</dbReference>
<organism evidence="20 21">
    <name type="scientific">Panicum hallii var. hallii</name>
    <dbReference type="NCBI Taxonomy" id="1504633"/>
    <lineage>
        <taxon>Eukaryota</taxon>
        <taxon>Viridiplantae</taxon>
        <taxon>Streptophyta</taxon>
        <taxon>Embryophyta</taxon>
        <taxon>Tracheophyta</taxon>
        <taxon>Spermatophyta</taxon>
        <taxon>Magnoliopsida</taxon>
        <taxon>Liliopsida</taxon>
        <taxon>Poales</taxon>
        <taxon>Poaceae</taxon>
        <taxon>PACMAD clade</taxon>
        <taxon>Panicoideae</taxon>
        <taxon>Panicodae</taxon>
        <taxon>Paniceae</taxon>
        <taxon>Panicinae</taxon>
        <taxon>Panicum</taxon>
        <taxon>Panicum sect. Panicum</taxon>
    </lineage>
</organism>
<evidence type="ECO:0000256" key="11">
    <source>
        <dbReference type="ARBA" id="ARBA00023283"/>
    </source>
</evidence>
<feature type="binding site" evidence="15">
    <location>
        <position position="90"/>
    </location>
    <ligand>
        <name>Ca(2+)</name>
        <dbReference type="ChEBI" id="CHEBI:29108"/>
        <label>1</label>
    </ligand>
</feature>
<comment type="similarity">
    <text evidence="3">Belongs to the peroxidase family. Ascorbate peroxidase subfamily.</text>
</comment>
<sequence length="321" mass="34160">MRRLRFLLAAFFLLALDVLPPPPMAGAQLAPDYYAVVCPDLEGIVRDAVRMAVAHSPVAAPATLRLFFHDCAVRGCDASIMLINPDGDDEWRSLDGITLKPEGFNTVMSAKAAVDSDPQCRYMVSCADILALAARDAVFLSGGPDYQVELGRYDGRVSTEASVLIPHGSFDLDQLNGFFSGLGLSQADMIALSGAHTIGAASCGFFGYRVGADAAMDPAFADQLRGSCPGAAAAGGFAFLDAATPLRFDNEYYRNLRAGRGLLASDQALYADARSRGAVDRYAADQGAFFGDFAAAMTRLGRVGVRTADDGEVRRDCRFPN</sequence>
<dbReference type="InterPro" id="IPR002016">
    <property type="entry name" value="Haem_peroxidase"/>
</dbReference>
<accession>A0A2T7DUR1</accession>
<evidence type="ECO:0000256" key="2">
    <source>
        <dbReference type="ARBA" id="ARBA00004613"/>
    </source>
</evidence>
<evidence type="ECO:0000313" key="21">
    <source>
        <dbReference type="Proteomes" id="UP000244336"/>
    </source>
</evidence>
<dbReference type="PROSITE" id="PS00435">
    <property type="entry name" value="PEROXIDASE_1"/>
    <property type="match status" value="1"/>
</dbReference>
<dbReference type="Gramene" id="PUZ59313">
    <property type="protein sequence ID" value="PUZ59313"/>
    <property type="gene ID" value="GQ55_4G031000"/>
</dbReference>
<comment type="similarity">
    <text evidence="18">Belongs to the peroxidase family. Classical plant (class III) peroxidase subfamily.</text>
</comment>
<dbReference type="PANTHER" id="PTHR31517:SF50">
    <property type="entry name" value="PEROXIDASE"/>
    <property type="match status" value="1"/>
</dbReference>
<feature type="active site" description="Proton acceptor" evidence="13">
    <location>
        <position position="69"/>
    </location>
</feature>
<dbReference type="GO" id="GO:0020037">
    <property type="term" value="F:heme binding"/>
    <property type="evidence" value="ECO:0007669"/>
    <property type="project" value="UniProtKB-UniRule"/>
</dbReference>
<evidence type="ECO:0000256" key="5">
    <source>
        <dbReference type="ARBA" id="ARBA00022617"/>
    </source>
</evidence>
<evidence type="ECO:0000313" key="20">
    <source>
        <dbReference type="EMBL" id="PUZ59313.1"/>
    </source>
</evidence>
<feature type="binding site" evidence="15">
    <location>
        <position position="77"/>
    </location>
    <ligand>
        <name>Ca(2+)</name>
        <dbReference type="ChEBI" id="CHEBI:29108"/>
        <label>1</label>
    </ligand>
</feature>
<keyword evidence="18" id="KW-0964">Secreted</keyword>
<dbReference type="SUPFAM" id="SSF48113">
    <property type="entry name" value="Heme-dependent peroxidases"/>
    <property type="match status" value="1"/>
</dbReference>
<keyword evidence="7 15" id="KW-0106">Calcium</keyword>
<feature type="signal peptide" evidence="18">
    <location>
        <begin position="1"/>
        <end position="26"/>
    </location>
</feature>
<evidence type="ECO:0000256" key="14">
    <source>
        <dbReference type="PIRSR" id="PIRSR600823-2"/>
    </source>
</evidence>
<dbReference type="InterPro" id="IPR019793">
    <property type="entry name" value="Peroxidases_heam-ligand_BS"/>
</dbReference>
<evidence type="ECO:0000259" key="19">
    <source>
        <dbReference type="PROSITE" id="PS50873"/>
    </source>
</evidence>
<dbReference type="InterPro" id="IPR000823">
    <property type="entry name" value="Peroxidase_pln"/>
</dbReference>
<reference evidence="20 21" key="1">
    <citation type="submission" date="2018-04" db="EMBL/GenBank/DDBJ databases">
        <title>WGS assembly of Panicum hallii var. hallii HAL2.</title>
        <authorList>
            <person name="Lovell J."/>
            <person name="Jenkins J."/>
            <person name="Lowry D."/>
            <person name="Mamidi S."/>
            <person name="Sreedasyam A."/>
            <person name="Weng X."/>
            <person name="Barry K."/>
            <person name="Bonette J."/>
            <person name="Campitelli B."/>
            <person name="Daum C."/>
            <person name="Gordon S."/>
            <person name="Gould B."/>
            <person name="Lipzen A."/>
            <person name="MacQueen A."/>
            <person name="Palacio-Mejia J."/>
            <person name="Plott C."/>
            <person name="Shakirov E."/>
            <person name="Shu S."/>
            <person name="Yoshinaga Y."/>
            <person name="Zane M."/>
            <person name="Rokhsar D."/>
            <person name="Grimwood J."/>
            <person name="Schmutz J."/>
            <person name="Juenger T."/>
        </authorList>
    </citation>
    <scope>NUCLEOTIDE SEQUENCE [LARGE SCALE GENOMIC DNA]</scope>
    <source>
        <strain evidence="21">cv. HAL2</strain>
    </source>
</reference>
<feature type="disulfide bond" evidence="17">
    <location>
        <begin position="71"/>
        <end position="76"/>
    </location>
</feature>
<comment type="cofactor">
    <cofactor evidence="15 18">
        <name>heme b</name>
        <dbReference type="ChEBI" id="CHEBI:60344"/>
    </cofactor>
    <text evidence="15 18">Binds 1 heme b (iron(II)-protoporphyrin IX) group per subunit.</text>
</comment>